<protein>
    <submittedName>
        <fullName evidence="2">Uncharacterized protein</fullName>
    </submittedName>
</protein>
<sequence>MIIEYEGKTICQYNENGDLPNVEGVGIGTQAYMANRAEAYNRVRRHNLRADLVEHVFNVRVNPNVDSFYEDELFDSTDDESEMFEGDSSDDYYDVVSDDD</sequence>
<accession>A0AA35YWE9</accession>
<evidence type="ECO:0000256" key="1">
    <source>
        <dbReference type="SAM" id="MobiDB-lite"/>
    </source>
</evidence>
<dbReference type="AlphaFoldDB" id="A0AA35YWE9"/>
<proteinExistence type="predicted"/>
<feature type="region of interest" description="Disordered" evidence="1">
    <location>
        <begin position="76"/>
        <end position="100"/>
    </location>
</feature>
<gene>
    <name evidence="2" type="ORF">LSALG_LOCUS20822</name>
</gene>
<name>A0AA35YWE9_LACSI</name>
<reference evidence="2" key="1">
    <citation type="submission" date="2023-04" db="EMBL/GenBank/DDBJ databases">
        <authorList>
            <person name="Vijverberg K."/>
            <person name="Xiong W."/>
            <person name="Schranz E."/>
        </authorList>
    </citation>
    <scope>NUCLEOTIDE SEQUENCE</scope>
</reference>
<organism evidence="2 3">
    <name type="scientific">Lactuca saligna</name>
    <name type="common">Willowleaf lettuce</name>
    <dbReference type="NCBI Taxonomy" id="75948"/>
    <lineage>
        <taxon>Eukaryota</taxon>
        <taxon>Viridiplantae</taxon>
        <taxon>Streptophyta</taxon>
        <taxon>Embryophyta</taxon>
        <taxon>Tracheophyta</taxon>
        <taxon>Spermatophyta</taxon>
        <taxon>Magnoliopsida</taxon>
        <taxon>eudicotyledons</taxon>
        <taxon>Gunneridae</taxon>
        <taxon>Pentapetalae</taxon>
        <taxon>asterids</taxon>
        <taxon>campanulids</taxon>
        <taxon>Asterales</taxon>
        <taxon>Asteraceae</taxon>
        <taxon>Cichorioideae</taxon>
        <taxon>Cichorieae</taxon>
        <taxon>Lactucinae</taxon>
        <taxon>Lactuca</taxon>
    </lineage>
</organism>
<keyword evidence="3" id="KW-1185">Reference proteome</keyword>
<evidence type="ECO:0000313" key="3">
    <source>
        <dbReference type="Proteomes" id="UP001177003"/>
    </source>
</evidence>
<dbReference type="Proteomes" id="UP001177003">
    <property type="component" value="Chromosome 4"/>
</dbReference>
<evidence type="ECO:0000313" key="2">
    <source>
        <dbReference type="EMBL" id="CAI9281107.1"/>
    </source>
</evidence>
<dbReference type="EMBL" id="OX465080">
    <property type="protein sequence ID" value="CAI9281107.1"/>
    <property type="molecule type" value="Genomic_DNA"/>
</dbReference>